<dbReference type="InterPro" id="IPR006593">
    <property type="entry name" value="Cyt_b561/ferric_Rdtase_TM"/>
</dbReference>
<keyword evidence="6" id="KW-0479">Metal-binding</keyword>
<keyword evidence="4" id="KW-0349">Heme</keyword>
<evidence type="ECO:0000256" key="8">
    <source>
        <dbReference type="ARBA" id="ARBA00022989"/>
    </source>
</evidence>
<dbReference type="GO" id="GO:0140575">
    <property type="term" value="F:transmembrane monodehydroascorbate reductase activity"/>
    <property type="evidence" value="ECO:0007669"/>
    <property type="project" value="InterPro"/>
</dbReference>
<dbReference type="AlphaFoldDB" id="A0A644TGV7"/>
<keyword evidence="9" id="KW-0408">Iron</keyword>
<feature type="transmembrane region" description="Helical" evidence="11">
    <location>
        <begin position="6"/>
        <end position="28"/>
    </location>
</feature>
<evidence type="ECO:0000256" key="11">
    <source>
        <dbReference type="SAM" id="Phobius"/>
    </source>
</evidence>
<evidence type="ECO:0000256" key="1">
    <source>
        <dbReference type="ARBA" id="ARBA00001970"/>
    </source>
</evidence>
<keyword evidence="3" id="KW-0813">Transport</keyword>
<evidence type="ECO:0000256" key="10">
    <source>
        <dbReference type="ARBA" id="ARBA00023136"/>
    </source>
</evidence>
<evidence type="ECO:0000256" key="4">
    <source>
        <dbReference type="ARBA" id="ARBA00022617"/>
    </source>
</evidence>
<feature type="transmembrane region" description="Helical" evidence="11">
    <location>
        <begin position="115"/>
        <end position="133"/>
    </location>
</feature>
<dbReference type="PROSITE" id="PS50939">
    <property type="entry name" value="CYTOCHROME_B561"/>
    <property type="match status" value="1"/>
</dbReference>
<comment type="cofactor">
    <cofactor evidence="1">
        <name>heme b</name>
        <dbReference type="ChEBI" id="CHEBI:60344"/>
    </cofactor>
</comment>
<dbReference type="EMBL" id="VSSQ01000030">
    <property type="protein sequence ID" value="MPL65939.1"/>
    <property type="molecule type" value="Genomic_DNA"/>
</dbReference>
<keyword evidence="5 11" id="KW-0812">Transmembrane</keyword>
<gene>
    <name evidence="13" type="ORF">SDC9_11604</name>
</gene>
<feature type="domain" description="Cytochrome b561" evidence="12">
    <location>
        <begin position="1"/>
        <end position="134"/>
    </location>
</feature>
<keyword evidence="8 11" id="KW-1133">Transmembrane helix</keyword>
<keyword evidence="7" id="KW-0249">Electron transport</keyword>
<comment type="subcellular location">
    <subcellularLocation>
        <location evidence="2">Membrane</location>
        <topology evidence="2">Multi-pass membrane protein</topology>
    </subcellularLocation>
</comment>
<dbReference type="GO" id="GO:0016020">
    <property type="term" value="C:membrane"/>
    <property type="evidence" value="ECO:0007669"/>
    <property type="project" value="UniProtKB-SubCell"/>
</dbReference>
<evidence type="ECO:0000313" key="13">
    <source>
        <dbReference type="EMBL" id="MPL65939.1"/>
    </source>
</evidence>
<dbReference type="GO" id="GO:0046872">
    <property type="term" value="F:metal ion binding"/>
    <property type="evidence" value="ECO:0007669"/>
    <property type="project" value="UniProtKB-KW"/>
</dbReference>
<accession>A0A644TGV7</accession>
<protein>
    <recommendedName>
        <fullName evidence="12">Cytochrome b561 domain-containing protein</fullName>
    </recommendedName>
</protein>
<keyword evidence="10 11" id="KW-0472">Membrane</keyword>
<reference evidence="13" key="1">
    <citation type="submission" date="2019-08" db="EMBL/GenBank/DDBJ databases">
        <authorList>
            <person name="Kucharzyk K."/>
            <person name="Murdoch R.W."/>
            <person name="Higgins S."/>
            <person name="Loffler F."/>
        </authorList>
    </citation>
    <scope>NUCLEOTIDE SEQUENCE</scope>
</reference>
<sequence length="134" mass="14404">MIPVYLHLGFMSIAFLAMAAGIVISRFFKNKKWWLKAHKGLGSAAVAMALLGIVIIAISVQASGGPHFRVSHAFYGAAALVLLLSSPALGFAMFKAKDKTTIPRIRKLHRWSGRITLVLMAAAMVAGFSLAGFF</sequence>
<dbReference type="Pfam" id="PF03188">
    <property type="entry name" value="Cytochrom_B561"/>
    <property type="match status" value="1"/>
</dbReference>
<name>A0A644TGV7_9ZZZZ</name>
<dbReference type="SMART" id="SM00665">
    <property type="entry name" value="B561"/>
    <property type="match status" value="1"/>
</dbReference>
<dbReference type="InterPro" id="IPR045150">
    <property type="entry name" value="CYB561D1/2"/>
</dbReference>
<evidence type="ECO:0000256" key="9">
    <source>
        <dbReference type="ARBA" id="ARBA00023004"/>
    </source>
</evidence>
<evidence type="ECO:0000256" key="2">
    <source>
        <dbReference type="ARBA" id="ARBA00004141"/>
    </source>
</evidence>
<evidence type="ECO:0000256" key="6">
    <source>
        <dbReference type="ARBA" id="ARBA00022723"/>
    </source>
</evidence>
<comment type="caution">
    <text evidence="13">The sequence shown here is derived from an EMBL/GenBank/DDBJ whole genome shotgun (WGS) entry which is preliminary data.</text>
</comment>
<dbReference type="PANTHER" id="PTHR15422">
    <property type="entry name" value="OS05G0565100 PROTEIN"/>
    <property type="match status" value="1"/>
</dbReference>
<evidence type="ECO:0000259" key="12">
    <source>
        <dbReference type="PROSITE" id="PS50939"/>
    </source>
</evidence>
<dbReference type="Gene3D" id="1.20.120.1770">
    <property type="match status" value="1"/>
</dbReference>
<evidence type="ECO:0000256" key="3">
    <source>
        <dbReference type="ARBA" id="ARBA00022448"/>
    </source>
</evidence>
<proteinExistence type="predicted"/>
<evidence type="ECO:0000256" key="7">
    <source>
        <dbReference type="ARBA" id="ARBA00022982"/>
    </source>
</evidence>
<organism evidence="13">
    <name type="scientific">bioreactor metagenome</name>
    <dbReference type="NCBI Taxonomy" id="1076179"/>
    <lineage>
        <taxon>unclassified sequences</taxon>
        <taxon>metagenomes</taxon>
        <taxon>ecological metagenomes</taxon>
    </lineage>
</organism>
<feature type="transmembrane region" description="Helical" evidence="11">
    <location>
        <begin position="72"/>
        <end position="94"/>
    </location>
</feature>
<evidence type="ECO:0000256" key="5">
    <source>
        <dbReference type="ARBA" id="ARBA00022692"/>
    </source>
</evidence>
<feature type="transmembrane region" description="Helical" evidence="11">
    <location>
        <begin position="40"/>
        <end position="60"/>
    </location>
</feature>